<evidence type="ECO:0000259" key="6">
    <source>
        <dbReference type="PROSITE" id="PS51072"/>
    </source>
</evidence>
<reference evidence="7" key="1">
    <citation type="submission" date="2016-01" db="EMBL/GenBank/DDBJ databases">
        <title>Reference transcriptome for the parasite Schistocephalus solidus: insights into the molecular evolution of parasitism.</title>
        <authorList>
            <person name="Hebert F.O."/>
            <person name="Grambauer S."/>
            <person name="Barber I."/>
            <person name="Landry C.R."/>
            <person name="Aubin-Horth N."/>
        </authorList>
    </citation>
    <scope>NUCLEOTIDE SEQUENCE</scope>
</reference>
<dbReference type="SUPFAM" id="SSF64356">
    <property type="entry name" value="SNARE-like"/>
    <property type="match status" value="1"/>
</dbReference>
<dbReference type="GO" id="GO:0006886">
    <property type="term" value="P:intracellular protein transport"/>
    <property type="evidence" value="ECO:0007669"/>
    <property type="project" value="UniProtKB-UniRule"/>
</dbReference>
<gene>
    <name evidence="7" type="primary">AP3M1</name>
    <name evidence="7" type="ORF">TR91020</name>
</gene>
<dbReference type="CDD" id="cd14837">
    <property type="entry name" value="AP3_Mu_N"/>
    <property type="match status" value="1"/>
</dbReference>
<keyword evidence="3 5" id="KW-0653">Protein transport</keyword>
<dbReference type="InterPro" id="IPR036168">
    <property type="entry name" value="AP2_Mu_C_sf"/>
</dbReference>
<dbReference type="GO" id="GO:0016192">
    <property type="term" value="P:vesicle-mediated transport"/>
    <property type="evidence" value="ECO:0007669"/>
    <property type="project" value="InterPro"/>
</dbReference>
<accession>A0A0V0J0V2</accession>
<dbReference type="InterPro" id="IPR028565">
    <property type="entry name" value="MHD"/>
</dbReference>
<dbReference type="PIRSF" id="PIRSF005992">
    <property type="entry name" value="Clathrin_mu"/>
    <property type="match status" value="1"/>
</dbReference>
<dbReference type="SUPFAM" id="SSF49447">
    <property type="entry name" value="Second domain of Mu2 adaptin subunit (ap50) of ap2 adaptor"/>
    <property type="match status" value="1"/>
</dbReference>
<dbReference type="EMBL" id="GEEE01003838">
    <property type="protein sequence ID" value="JAP59387.1"/>
    <property type="molecule type" value="Transcribed_RNA"/>
</dbReference>
<feature type="domain" description="MHD" evidence="6">
    <location>
        <begin position="178"/>
        <end position="417"/>
    </location>
</feature>
<dbReference type="GO" id="GO:0012505">
    <property type="term" value="C:endomembrane system"/>
    <property type="evidence" value="ECO:0007669"/>
    <property type="project" value="UniProtKB-SubCell"/>
</dbReference>
<comment type="similarity">
    <text evidence="5">Belongs to the adaptor complexes medium subunit family.</text>
</comment>
<dbReference type="PANTHER" id="PTHR10529">
    <property type="entry name" value="AP COMPLEX SUBUNIT MU"/>
    <property type="match status" value="1"/>
</dbReference>
<name>A0A0V0J0V2_SCHSO</name>
<organism evidence="7">
    <name type="scientific">Schistocephalus solidus</name>
    <name type="common">Tapeworm</name>
    <dbReference type="NCBI Taxonomy" id="70667"/>
    <lineage>
        <taxon>Eukaryota</taxon>
        <taxon>Metazoa</taxon>
        <taxon>Spiralia</taxon>
        <taxon>Lophotrochozoa</taxon>
        <taxon>Platyhelminthes</taxon>
        <taxon>Cestoda</taxon>
        <taxon>Eucestoda</taxon>
        <taxon>Diphyllobothriidea</taxon>
        <taxon>Diphyllobothriidae</taxon>
        <taxon>Schistocephalus</taxon>
    </lineage>
</organism>
<keyword evidence="4" id="KW-0472">Membrane</keyword>
<dbReference type="AlphaFoldDB" id="A0A0V0J0V2"/>
<dbReference type="Gene3D" id="3.30.450.60">
    <property type="match status" value="1"/>
</dbReference>
<dbReference type="PRINTS" id="PR00314">
    <property type="entry name" value="CLATHRINADPT"/>
</dbReference>
<evidence type="ECO:0000313" key="7">
    <source>
        <dbReference type="EMBL" id="JAP59387.1"/>
    </source>
</evidence>
<comment type="subcellular location">
    <subcellularLocation>
        <location evidence="1">Endomembrane system</location>
    </subcellularLocation>
</comment>
<dbReference type="InterPro" id="IPR022775">
    <property type="entry name" value="AP_mu_sigma_su"/>
</dbReference>
<sequence length="418" mass="46312">MINSIFIINRDREVLLEKHWKTITPRSVLDFICEGESKLTEIKDIPPVVECSNGLFLLNVYHNGIFLVAVCAAEVSPLLVIELLNQIVFILEDYYGALSETIILDNLVGAFELLDEMLDNGFPMSTESNILKELIKPPKLLRSITDAVTGRHSGVTSTLPANQLTNIRWRRSGVKYTNNEAFFDITEKINAIIDRSGTVLLADVEGSIDCLIHLSGLPDLTLSFLNAHLLENPSLHPCVRYARWDKQRILSFVPPDGHFRLFSYYIPNLSPLALPISLRHSVVLKETGSRLEISVTPKSTSGKALEQVKVSLVLPVEVSNVSVTPSQGKATFDPASKTLVWDVGRIEPRCSPTLKGPIILTAGCGQVSSVPVVSLDFQLPQTTVSGLRVARLELHRETYKPFKGVKYVTRAGSFEARL</sequence>
<dbReference type="Pfam" id="PF00928">
    <property type="entry name" value="Adap_comp_sub"/>
    <property type="match status" value="1"/>
</dbReference>
<evidence type="ECO:0000256" key="5">
    <source>
        <dbReference type="PIRNR" id="PIRNR005992"/>
    </source>
</evidence>
<dbReference type="Gene3D" id="2.60.40.1170">
    <property type="entry name" value="Mu homology domain, subdomain B"/>
    <property type="match status" value="2"/>
</dbReference>
<protein>
    <submittedName>
        <fullName evidence="7">AP-3 complex subunit mu-1</fullName>
    </submittedName>
</protein>
<dbReference type="GO" id="GO:0030131">
    <property type="term" value="C:clathrin adaptor complex"/>
    <property type="evidence" value="ECO:0007669"/>
    <property type="project" value="UniProtKB-UniRule"/>
</dbReference>
<evidence type="ECO:0000256" key="1">
    <source>
        <dbReference type="ARBA" id="ARBA00004308"/>
    </source>
</evidence>
<keyword evidence="2 5" id="KW-0813">Transport</keyword>
<evidence type="ECO:0000256" key="4">
    <source>
        <dbReference type="ARBA" id="ARBA00023136"/>
    </source>
</evidence>
<dbReference type="InterPro" id="IPR001392">
    <property type="entry name" value="Clathrin_mu"/>
</dbReference>
<proteinExistence type="inferred from homology"/>
<dbReference type="Pfam" id="PF01217">
    <property type="entry name" value="Clat_adaptor_s"/>
    <property type="match status" value="1"/>
</dbReference>
<evidence type="ECO:0000256" key="2">
    <source>
        <dbReference type="ARBA" id="ARBA00022448"/>
    </source>
</evidence>
<dbReference type="InterPro" id="IPR011012">
    <property type="entry name" value="Longin-like_dom_sf"/>
</dbReference>
<dbReference type="CDD" id="cd09252">
    <property type="entry name" value="AP-3_Mu3_Cterm"/>
    <property type="match status" value="1"/>
</dbReference>
<evidence type="ECO:0000256" key="3">
    <source>
        <dbReference type="ARBA" id="ARBA00022927"/>
    </source>
</evidence>
<dbReference type="InterPro" id="IPR050431">
    <property type="entry name" value="Adaptor_comp_med_subunit"/>
</dbReference>
<dbReference type="PROSITE" id="PS51072">
    <property type="entry name" value="MHD"/>
    <property type="match status" value="1"/>
</dbReference>